<dbReference type="EMBL" id="KV417954">
    <property type="protein sequence ID" value="KZP04142.1"/>
    <property type="molecule type" value="Genomic_DNA"/>
</dbReference>
<gene>
    <name evidence="1" type="ORF">FIBSPDRAFT_424865</name>
</gene>
<evidence type="ECO:0000313" key="1">
    <source>
        <dbReference type="EMBL" id="KZP04142.1"/>
    </source>
</evidence>
<proteinExistence type="predicted"/>
<organism evidence="1">
    <name type="scientific">Athelia psychrophila</name>
    <dbReference type="NCBI Taxonomy" id="1759441"/>
    <lineage>
        <taxon>Eukaryota</taxon>
        <taxon>Fungi</taxon>
        <taxon>Dikarya</taxon>
        <taxon>Basidiomycota</taxon>
        <taxon>Agaricomycotina</taxon>
        <taxon>Agaricomycetes</taxon>
        <taxon>Agaricomycetidae</taxon>
        <taxon>Atheliales</taxon>
        <taxon>Atheliaceae</taxon>
        <taxon>Athelia</taxon>
    </lineage>
</organism>
<accession>A0A167UP64</accession>
<name>A0A167UP64_9AGAM</name>
<dbReference type="AlphaFoldDB" id="A0A167UP64"/>
<reference evidence="1" key="1">
    <citation type="journal article" date="2016" name="Mol. Biol. Evol.">
        <title>Comparative Genomics of Early-Diverging Mushroom-Forming Fungi Provides Insights into the Origins of Lignocellulose Decay Capabilities.</title>
        <authorList>
            <person name="Nagy L.G."/>
            <person name="Riley R."/>
            <person name="Tritt A."/>
            <person name="Adam C."/>
            <person name="Daum C."/>
            <person name="Floudas D."/>
            <person name="Sun H."/>
            <person name="Yadav J.S."/>
            <person name="Pangilinan J."/>
            <person name="Larsson K.H."/>
            <person name="Matsuura K."/>
            <person name="Barry K."/>
            <person name="Labutti K."/>
            <person name="Kuo R."/>
            <person name="Ohm R.A."/>
            <person name="Bhattacharya S.S."/>
            <person name="Shirouzu T."/>
            <person name="Yoshinaga Y."/>
            <person name="Martin F.M."/>
            <person name="Grigoriev I.V."/>
            <person name="Hibbett D.S."/>
        </authorList>
    </citation>
    <scope>NUCLEOTIDE SEQUENCE [LARGE SCALE GENOMIC DNA]</scope>
    <source>
        <strain evidence="1">CBS 109695</strain>
    </source>
</reference>
<protein>
    <submittedName>
        <fullName evidence="1">Uncharacterized protein</fullName>
    </submittedName>
</protein>
<sequence length="90" mass="9820">MPQTSRRGVPVRLCCVRIACQPHASRLAAVTPPYIRAVCARGRDAFQPLSGWSKSTVYLSAHATVVRDQCFSMSRCCNGAVEQQGIDLIV</sequence>